<dbReference type="InterPro" id="IPR029063">
    <property type="entry name" value="SAM-dependent_MTases_sf"/>
</dbReference>
<dbReference type="Gene3D" id="3.40.50.150">
    <property type="entry name" value="Vaccinia Virus protein VP39"/>
    <property type="match status" value="1"/>
</dbReference>
<dbReference type="InterPro" id="IPR012340">
    <property type="entry name" value="NA-bd_OB-fold"/>
</dbReference>
<dbReference type="EC" id="2.1.1.190" evidence="7"/>
<dbReference type="PANTHER" id="PTHR11061">
    <property type="entry name" value="RNA M5U METHYLTRANSFERASE"/>
    <property type="match status" value="1"/>
</dbReference>
<accession>A0A933I9D5</accession>
<feature type="binding site" evidence="4">
    <location>
        <position position="329"/>
    </location>
    <ligand>
        <name>S-adenosyl-L-methionine</name>
        <dbReference type="ChEBI" id="CHEBI:59789"/>
    </ligand>
</feature>
<keyword evidence="1 4" id="KW-0489">Methyltransferase</keyword>
<evidence type="ECO:0000256" key="3">
    <source>
        <dbReference type="ARBA" id="ARBA00022691"/>
    </source>
</evidence>
<proteinExistence type="inferred from homology"/>
<dbReference type="AlphaFoldDB" id="A0A933I9D5"/>
<protein>
    <submittedName>
        <fullName evidence="7">23S rRNA (Uracil(1939)-C(5))-methyltransferase RlmD</fullName>
        <ecNumber evidence="7">2.1.1.190</ecNumber>
    </submittedName>
</protein>
<dbReference type="Pfam" id="PF01938">
    <property type="entry name" value="TRAM"/>
    <property type="match status" value="1"/>
</dbReference>
<reference evidence="7" key="1">
    <citation type="submission" date="2020-07" db="EMBL/GenBank/DDBJ databases">
        <title>Huge and variable diversity of episymbiotic CPR bacteria and DPANN archaea in groundwater ecosystems.</title>
        <authorList>
            <person name="He C.Y."/>
            <person name="Keren R."/>
            <person name="Whittaker M."/>
            <person name="Farag I.F."/>
            <person name="Doudna J."/>
            <person name="Cate J.H.D."/>
            <person name="Banfield J.F."/>
        </authorList>
    </citation>
    <scope>NUCLEOTIDE SEQUENCE</scope>
    <source>
        <strain evidence="7">NC_groundwater_1520_Pr4_B-0.1um_53_5</strain>
    </source>
</reference>
<dbReference type="FunFam" id="2.40.50.1070:FF:000003">
    <property type="entry name" value="23S rRNA (Uracil-5-)-methyltransferase RumA"/>
    <property type="match status" value="1"/>
</dbReference>
<feature type="binding site" evidence="4">
    <location>
        <position position="308"/>
    </location>
    <ligand>
        <name>S-adenosyl-L-methionine</name>
        <dbReference type="ChEBI" id="CHEBI:59789"/>
    </ligand>
</feature>
<dbReference type="EMBL" id="JACQXR010000093">
    <property type="protein sequence ID" value="MBI4727000.1"/>
    <property type="molecule type" value="Genomic_DNA"/>
</dbReference>
<dbReference type="PANTHER" id="PTHR11061:SF30">
    <property type="entry name" value="TRNA (URACIL(54)-C(5))-METHYLTRANSFERASE"/>
    <property type="match status" value="1"/>
</dbReference>
<evidence type="ECO:0000313" key="8">
    <source>
        <dbReference type="Proteomes" id="UP000736328"/>
    </source>
</evidence>
<dbReference type="GO" id="GO:0070041">
    <property type="term" value="F:rRNA (uridine-C5-)-methyltransferase activity"/>
    <property type="evidence" value="ECO:0007669"/>
    <property type="project" value="TreeGrafter"/>
</dbReference>
<evidence type="ECO:0000256" key="5">
    <source>
        <dbReference type="PROSITE-ProRule" id="PRU10015"/>
    </source>
</evidence>
<dbReference type="SUPFAM" id="SSF53335">
    <property type="entry name" value="S-adenosyl-L-methionine-dependent methyltransferases"/>
    <property type="match status" value="1"/>
</dbReference>
<comment type="caution">
    <text evidence="7">The sequence shown here is derived from an EMBL/GenBank/DDBJ whole genome shotgun (WGS) entry which is preliminary data.</text>
</comment>
<evidence type="ECO:0000259" key="6">
    <source>
        <dbReference type="PROSITE" id="PS50926"/>
    </source>
</evidence>
<evidence type="ECO:0000256" key="1">
    <source>
        <dbReference type="ARBA" id="ARBA00022603"/>
    </source>
</evidence>
<dbReference type="Pfam" id="PF05958">
    <property type="entry name" value="tRNA_U5-meth_tr"/>
    <property type="match status" value="1"/>
</dbReference>
<evidence type="ECO:0000313" key="7">
    <source>
        <dbReference type="EMBL" id="MBI4727000.1"/>
    </source>
</evidence>
<feature type="binding site" evidence="4">
    <location>
        <position position="373"/>
    </location>
    <ligand>
        <name>S-adenosyl-L-methionine</name>
        <dbReference type="ChEBI" id="CHEBI:59789"/>
    </ligand>
</feature>
<dbReference type="NCBIfam" id="TIGR00479">
    <property type="entry name" value="rumA"/>
    <property type="match status" value="1"/>
</dbReference>
<dbReference type="PROSITE" id="PS50926">
    <property type="entry name" value="TRAM"/>
    <property type="match status" value="1"/>
</dbReference>
<evidence type="ECO:0000256" key="2">
    <source>
        <dbReference type="ARBA" id="ARBA00022679"/>
    </source>
</evidence>
<keyword evidence="3 4" id="KW-0949">S-adenosyl-L-methionine</keyword>
<dbReference type="Gene3D" id="2.40.50.1070">
    <property type="match status" value="1"/>
</dbReference>
<sequence>MLKQGEILELGLDSLACGGDAVGRHLGQTVFVPYGLPGDKARVKVFDAHQKYCRASIISIVSPGEQRIKPACPHFGDCGSCQWQMLDHPHQLEHKKTVLEQTLARIGGIKNAGIKVLAEGSPWHYRNKAQYPVAQSKEKLIIGYYRQGSHQVVPIEECPIIHPRLNQVFMQAREILLMAKVPGYDELTNSGILRHLILRYGQHQDKMSLTLVCTKDKIYPEVIKLLSAIPRVGSVWLNLNAEPGNTILGKEWRLLSGESRMEEELDGIKYRLSAGSFWQVNQPLAGALYRLIKEELQLTRQQQAVDLYCGAGAISLQLALMTGKVVGIESSAQAVDDARDSARLNGIANAEFMAGPAEALLEKVQQADAVVCDPPRSGLKPEVIRGLDRLKPQKIAYLSCDPATLARDLKEIMKTDYQIAGLYLADMFPQTYHIETLAVLQRR</sequence>
<dbReference type="SUPFAM" id="SSF50249">
    <property type="entry name" value="Nucleic acid-binding proteins"/>
    <property type="match status" value="1"/>
</dbReference>
<feature type="domain" description="TRAM" evidence="6">
    <location>
        <begin position="1"/>
        <end position="59"/>
    </location>
</feature>
<gene>
    <name evidence="7" type="primary">rlmD</name>
    <name evidence="7" type="ORF">HY768_07225</name>
</gene>
<dbReference type="GO" id="GO:0070475">
    <property type="term" value="P:rRNA base methylation"/>
    <property type="evidence" value="ECO:0007669"/>
    <property type="project" value="TreeGrafter"/>
</dbReference>
<dbReference type="InterPro" id="IPR002792">
    <property type="entry name" value="TRAM_dom"/>
</dbReference>
<keyword evidence="2 4" id="KW-0808">Transferase</keyword>
<name>A0A933I9D5_UNCT6</name>
<comment type="similarity">
    <text evidence="4">Belongs to the class I-like SAM-binding methyltransferase superfamily. RNA M5U methyltransferase family.</text>
</comment>
<dbReference type="InterPro" id="IPR030390">
    <property type="entry name" value="MeTrfase_TrmA_AS"/>
</dbReference>
<feature type="binding site" evidence="4">
    <location>
        <position position="279"/>
    </location>
    <ligand>
        <name>S-adenosyl-L-methionine</name>
        <dbReference type="ChEBI" id="CHEBI:59789"/>
    </ligand>
</feature>
<dbReference type="Gene3D" id="2.40.50.140">
    <property type="entry name" value="Nucleic acid-binding proteins"/>
    <property type="match status" value="1"/>
</dbReference>
<evidence type="ECO:0000256" key="4">
    <source>
        <dbReference type="PROSITE-ProRule" id="PRU01024"/>
    </source>
</evidence>
<feature type="active site" description="Nucleophile" evidence="4">
    <location>
        <position position="400"/>
    </location>
</feature>
<dbReference type="PROSITE" id="PS51687">
    <property type="entry name" value="SAM_MT_RNA_M5U"/>
    <property type="match status" value="1"/>
</dbReference>
<dbReference type="InterPro" id="IPR010280">
    <property type="entry name" value="U5_MeTrfase_fam"/>
</dbReference>
<dbReference type="Proteomes" id="UP000736328">
    <property type="component" value="Unassembled WGS sequence"/>
</dbReference>
<organism evidence="7 8">
    <name type="scientific">candidate division TA06 bacterium</name>
    <dbReference type="NCBI Taxonomy" id="2250710"/>
    <lineage>
        <taxon>Bacteria</taxon>
        <taxon>Bacteria division TA06</taxon>
    </lineage>
</organism>
<dbReference type="PROSITE" id="PS01230">
    <property type="entry name" value="TRMA_1"/>
    <property type="match status" value="1"/>
</dbReference>
<feature type="active site" evidence="5">
    <location>
        <position position="400"/>
    </location>
</feature>
<dbReference type="CDD" id="cd02440">
    <property type="entry name" value="AdoMet_MTases"/>
    <property type="match status" value="1"/>
</dbReference>